<evidence type="ECO:0000313" key="2">
    <source>
        <dbReference type="EMBL" id="GAG44326.1"/>
    </source>
</evidence>
<dbReference type="Gene3D" id="3.40.50.300">
    <property type="entry name" value="P-loop containing nucleotide triphosphate hydrolases"/>
    <property type="match status" value="1"/>
</dbReference>
<feature type="non-terminal residue" evidence="2">
    <location>
        <position position="235"/>
    </location>
</feature>
<gene>
    <name evidence="2" type="ORF">S01H1_76480</name>
</gene>
<sequence length="235" mass="27300">IRLGTNQHKGIEQPVVISVKDRLRHCFIMGQTGTGKSTLLESMILQDIREGRGLCLLDPHGELVESIIGKIPNERAQDVILFDPMDRERPVGFNLIEWSTIEERDFIIDELYLTLDRIYDMRQTGGPIFESNFRGMMKLLMGDQERKGFVPTVLEFPNLYLDSDFRDWLRDTTEDSQVHDFVRELERTGGDASLNNLAPYITSKFSRFVNDIRLRRIIGQERTPFDFRDIMDEGK</sequence>
<evidence type="ECO:0000259" key="1">
    <source>
        <dbReference type="Pfam" id="PF01935"/>
    </source>
</evidence>
<organism evidence="2">
    <name type="scientific">marine sediment metagenome</name>
    <dbReference type="NCBI Taxonomy" id="412755"/>
    <lineage>
        <taxon>unclassified sequences</taxon>
        <taxon>metagenomes</taxon>
        <taxon>ecological metagenomes</taxon>
    </lineage>
</organism>
<comment type="caution">
    <text evidence="2">The sequence shown here is derived from an EMBL/GenBank/DDBJ whole genome shotgun (WGS) entry which is preliminary data.</text>
</comment>
<feature type="non-terminal residue" evidence="2">
    <location>
        <position position="1"/>
    </location>
</feature>
<dbReference type="Pfam" id="PF01935">
    <property type="entry name" value="DUF87"/>
    <property type="match status" value="1"/>
</dbReference>
<dbReference type="SUPFAM" id="SSF52540">
    <property type="entry name" value="P-loop containing nucleoside triphosphate hydrolases"/>
    <property type="match status" value="1"/>
</dbReference>
<dbReference type="InterPro" id="IPR027417">
    <property type="entry name" value="P-loop_NTPase"/>
</dbReference>
<protein>
    <recommendedName>
        <fullName evidence="1">Helicase HerA central domain-containing protein</fullName>
    </recommendedName>
</protein>
<feature type="domain" description="Helicase HerA central" evidence="1">
    <location>
        <begin position="9"/>
        <end position="67"/>
    </location>
</feature>
<proteinExistence type="predicted"/>
<dbReference type="EMBL" id="BARS01051329">
    <property type="protein sequence ID" value="GAG44326.1"/>
    <property type="molecule type" value="Genomic_DNA"/>
</dbReference>
<dbReference type="AlphaFoldDB" id="X0Z6Y2"/>
<dbReference type="InterPro" id="IPR002789">
    <property type="entry name" value="HerA_central"/>
</dbReference>
<name>X0Z6Y2_9ZZZZ</name>
<accession>X0Z6Y2</accession>
<reference evidence="2" key="1">
    <citation type="journal article" date="2014" name="Front. Microbiol.">
        <title>High frequency of phylogenetically diverse reductive dehalogenase-homologous genes in deep subseafloor sedimentary metagenomes.</title>
        <authorList>
            <person name="Kawai M."/>
            <person name="Futagami T."/>
            <person name="Toyoda A."/>
            <person name="Takaki Y."/>
            <person name="Nishi S."/>
            <person name="Hori S."/>
            <person name="Arai W."/>
            <person name="Tsubouchi T."/>
            <person name="Morono Y."/>
            <person name="Uchiyama I."/>
            <person name="Ito T."/>
            <person name="Fujiyama A."/>
            <person name="Inagaki F."/>
            <person name="Takami H."/>
        </authorList>
    </citation>
    <scope>NUCLEOTIDE SEQUENCE</scope>
    <source>
        <strain evidence="2">Expedition CK06-06</strain>
    </source>
</reference>